<dbReference type="Gramene" id="Solyc07g038130.2.1">
    <property type="protein sequence ID" value="Solyc07g038130.2.1"/>
    <property type="gene ID" value="Solyc07g038130.2"/>
</dbReference>
<organism evidence="5">
    <name type="scientific">Solanum lycopersicum</name>
    <name type="common">Tomato</name>
    <name type="synonym">Lycopersicon esculentum</name>
    <dbReference type="NCBI Taxonomy" id="4081"/>
    <lineage>
        <taxon>Eukaryota</taxon>
        <taxon>Viridiplantae</taxon>
        <taxon>Streptophyta</taxon>
        <taxon>Embryophyta</taxon>
        <taxon>Tracheophyta</taxon>
        <taxon>Spermatophyta</taxon>
        <taxon>Magnoliopsida</taxon>
        <taxon>eudicotyledons</taxon>
        <taxon>Gunneridae</taxon>
        <taxon>Pentapetalae</taxon>
        <taxon>asterids</taxon>
        <taxon>lamiids</taxon>
        <taxon>Solanales</taxon>
        <taxon>Solanaceae</taxon>
        <taxon>Solanoideae</taxon>
        <taxon>Solaneae</taxon>
        <taxon>Solanum</taxon>
        <taxon>Solanum subgen. Lycopersicon</taxon>
    </lineage>
</organism>
<dbReference type="PaxDb" id="4081-Solyc07g038120.1.1"/>
<feature type="domain" description="Glycoside hydrolase 35 catalytic" evidence="4">
    <location>
        <begin position="128"/>
        <end position="199"/>
    </location>
</feature>
<accession>A0A3Q7HAV3</accession>
<dbReference type="InterPro" id="IPR017853">
    <property type="entry name" value="GH"/>
</dbReference>
<evidence type="ECO:0000256" key="2">
    <source>
        <dbReference type="ARBA" id="ARBA00009809"/>
    </source>
</evidence>
<evidence type="ECO:0000313" key="6">
    <source>
        <dbReference type="Proteomes" id="UP000004994"/>
    </source>
</evidence>
<dbReference type="GO" id="GO:0005975">
    <property type="term" value="P:carbohydrate metabolic process"/>
    <property type="evidence" value="ECO:0007669"/>
    <property type="project" value="InterPro"/>
</dbReference>
<dbReference type="Gene3D" id="3.20.20.80">
    <property type="entry name" value="Glycosidases"/>
    <property type="match status" value="2"/>
</dbReference>
<dbReference type="EnsemblPlants" id="Solyc07g038130.2.1">
    <property type="protein sequence ID" value="Solyc07g038130.2.1"/>
    <property type="gene ID" value="Solyc07g038130.2"/>
</dbReference>
<keyword evidence="6" id="KW-1185">Reference proteome</keyword>
<proteinExistence type="inferred from homology"/>
<name>A0A3Q7HAV3_SOLLC</name>
<dbReference type="InParanoid" id="A0A3Q7HAV3"/>
<reference evidence="5" key="1">
    <citation type="journal article" date="2012" name="Nature">
        <title>The tomato genome sequence provides insights into fleshy fruit evolution.</title>
        <authorList>
            <consortium name="Tomato Genome Consortium"/>
        </authorList>
    </citation>
    <scope>NUCLEOTIDE SEQUENCE [LARGE SCALE GENOMIC DNA]</scope>
    <source>
        <strain evidence="5">cv. Heinz 1706</strain>
    </source>
</reference>
<dbReference type="GO" id="GO:0004565">
    <property type="term" value="F:beta-galactosidase activity"/>
    <property type="evidence" value="ECO:0007669"/>
    <property type="project" value="UniProtKB-EC"/>
</dbReference>
<dbReference type="STRING" id="4081.A0A3Q7HAV3"/>
<dbReference type="Proteomes" id="UP000004994">
    <property type="component" value="Chromosome 7"/>
</dbReference>
<dbReference type="OMA" id="QRDHEAP"/>
<dbReference type="SUPFAM" id="SSF51445">
    <property type="entry name" value="(Trans)glycosidases"/>
    <property type="match status" value="1"/>
</dbReference>
<evidence type="ECO:0000259" key="4">
    <source>
        <dbReference type="Pfam" id="PF01301"/>
    </source>
</evidence>
<evidence type="ECO:0000256" key="1">
    <source>
        <dbReference type="ARBA" id="ARBA00001412"/>
    </source>
</evidence>
<dbReference type="EC" id="3.2.1.23" evidence="3"/>
<comment type="similarity">
    <text evidence="2">Belongs to the glycosyl hydrolase 35 family.</text>
</comment>
<dbReference type="Pfam" id="PF01301">
    <property type="entry name" value="Glyco_hydro_35"/>
    <property type="match status" value="2"/>
</dbReference>
<dbReference type="AlphaFoldDB" id="A0A3Q7HAV3"/>
<dbReference type="PANTHER" id="PTHR23421">
    <property type="entry name" value="BETA-GALACTOSIDASE RELATED"/>
    <property type="match status" value="1"/>
</dbReference>
<reference evidence="5" key="2">
    <citation type="submission" date="2019-01" db="UniProtKB">
        <authorList>
            <consortium name="EnsemblPlants"/>
        </authorList>
    </citation>
    <scope>IDENTIFICATION</scope>
    <source>
        <strain evidence="5">cv. Heinz 1706</strain>
    </source>
</reference>
<evidence type="ECO:0000256" key="3">
    <source>
        <dbReference type="ARBA" id="ARBA00012756"/>
    </source>
</evidence>
<protein>
    <recommendedName>
        <fullName evidence="3">beta-galactosidase</fullName>
        <ecNumber evidence="3">3.2.1.23</ecNumber>
    </recommendedName>
</protein>
<dbReference type="PRINTS" id="PR00742">
    <property type="entry name" value="GLHYDRLASE35"/>
</dbReference>
<comment type="catalytic activity">
    <reaction evidence="1">
        <text>Hydrolysis of terminal non-reducing beta-D-galactose residues in beta-D-galactosides.</text>
        <dbReference type="EC" id="3.2.1.23"/>
    </reaction>
</comment>
<sequence>MWPDLIQKAKDGGLDVIETYVFWNGHEPSPGKFNFEGRYDLVKFIKLVQQAGLYLNLRIGPYICAEWNFGGFPVWLKCVPGMEFRADNQPFKILPMVSTMKILNLINPTNLKFGQKSGLPGIQNLVVRRPAEDMAFTVARFIQNSGSFFNYYMYHGGTNFGRTTAGRFIATSYDYDAPLDEYGLLNEPKYGHMRDLHKAIKLLNQPWFHPMQKSLGSEKIKRLLM</sequence>
<evidence type="ECO:0000313" key="5">
    <source>
        <dbReference type="EnsemblPlants" id="Solyc07g038130.2.1"/>
    </source>
</evidence>
<dbReference type="InterPro" id="IPR001944">
    <property type="entry name" value="Glycoside_Hdrlase_35"/>
</dbReference>
<dbReference type="InterPro" id="IPR031330">
    <property type="entry name" value="Gly_Hdrlase_35_cat"/>
</dbReference>
<feature type="domain" description="Glycoside hydrolase 35 catalytic" evidence="4">
    <location>
        <begin position="1"/>
        <end position="108"/>
    </location>
</feature>